<gene>
    <name evidence="15" type="ORF">FA727_21000</name>
</gene>
<dbReference type="PANTHER" id="PTHR30009">
    <property type="entry name" value="CYTOCHROME C-TYPE SYNTHESIS PROTEIN AND PTS TRANSMEMBRANE COMPONENT"/>
    <property type="match status" value="1"/>
</dbReference>
<feature type="transmembrane region" description="Helical" evidence="12">
    <location>
        <begin position="232"/>
        <end position="249"/>
    </location>
</feature>
<dbReference type="PROSITE" id="PS01035">
    <property type="entry name" value="PTS_EIIB_TYPE_1_CYS"/>
    <property type="match status" value="1"/>
</dbReference>
<dbReference type="Proteomes" id="UP000307756">
    <property type="component" value="Unassembled WGS sequence"/>
</dbReference>
<evidence type="ECO:0000259" key="14">
    <source>
        <dbReference type="PROSITE" id="PS51103"/>
    </source>
</evidence>
<feature type="transmembrane region" description="Helical" evidence="12">
    <location>
        <begin position="369"/>
        <end position="386"/>
    </location>
</feature>
<protein>
    <submittedName>
        <fullName evidence="15">PTS glucose transporter subunit IIB</fullName>
    </submittedName>
</protein>
<evidence type="ECO:0000256" key="6">
    <source>
        <dbReference type="ARBA" id="ARBA00022683"/>
    </source>
</evidence>
<feature type="transmembrane region" description="Helical" evidence="12">
    <location>
        <begin position="21"/>
        <end position="44"/>
    </location>
</feature>
<dbReference type="NCBIfam" id="TIGR00826">
    <property type="entry name" value="EIIB_glc"/>
    <property type="match status" value="1"/>
</dbReference>
<feature type="transmembrane region" description="Helical" evidence="12">
    <location>
        <begin position="333"/>
        <end position="357"/>
    </location>
</feature>
<dbReference type="Pfam" id="PF02378">
    <property type="entry name" value="PTS_EIIC"/>
    <property type="match status" value="1"/>
</dbReference>
<evidence type="ECO:0000256" key="2">
    <source>
        <dbReference type="ARBA" id="ARBA00022448"/>
    </source>
</evidence>
<feature type="transmembrane region" description="Helical" evidence="12">
    <location>
        <begin position="132"/>
        <end position="152"/>
    </location>
</feature>
<dbReference type="GO" id="GO:0005886">
    <property type="term" value="C:plasma membrane"/>
    <property type="evidence" value="ECO:0007669"/>
    <property type="project" value="UniProtKB-SubCell"/>
</dbReference>
<feature type="transmembrane region" description="Helical" evidence="12">
    <location>
        <begin position="392"/>
        <end position="413"/>
    </location>
</feature>
<name>A0A4U1D143_9BACI</name>
<evidence type="ECO:0000256" key="11">
    <source>
        <dbReference type="PROSITE-ProRule" id="PRU00421"/>
    </source>
</evidence>
<keyword evidence="4 15" id="KW-0762">Sugar transport</keyword>
<dbReference type="InterPro" id="IPR003352">
    <property type="entry name" value="PTS_EIIC"/>
</dbReference>
<evidence type="ECO:0000256" key="4">
    <source>
        <dbReference type="ARBA" id="ARBA00022597"/>
    </source>
</evidence>
<dbReference type="PROSITE" id="PS51103">
    <property type="entry name" value="PTS_EIIC_TYPE_1"/>
    <property type="match status" value="1"/>
</dbReference>
<feature type="domain" description="PTS EIIB type-1" evidence="13">
    <location>
        <begin position="439"/>
        <end position="518"/>
    </location>
</feature>
<keyword evidence="2" id="KW-0813">Transport</keyword>
<dbReference type="AlphaFoldDB" id="A0A4U1D143"/>
<proteinExistence type="predicted"/>
<keyword evidence="7 12" id="KW-0812">Transmembrane</keyword>
<organism evidence="15 16">
    <name type="scientific">Robertmurraya kyonggiensis</name>
    <dbReference type="NCBI Taxonomy" id="1037680"/>
    <lineage>
        <taxon>Bacteria</taxon>
        <taxon>Bacillati</taxon>
        <taxon>Bacillota</taxon>
        <taxon>Bacilli</taxon>
        <taxon>Bacillales</taxon>
        <taxon>Bacillaceae</taxon>
        <taxon>Robertmurraya</taxon>
    </lineage>
</organism>
<evidence type="ECO:0000256" key="5">
    <source>
        <dbReference type="ARBA" id="ARBA00022679"/>
    </source>
</evidence>
<keyword evidence="9 12" id="KW-1133">Transmembrane helix</keyword>
<dbReference type="GO" id="GO:0090563">
    <property type="term" value="F:protein-phosphocysteine-sugar phosphotransferase activity"/>
    <property type="evidence" value="ECO:0007669"/>
    <property type="project" value="TreeGrafter"/>
</dbReference>
<dbReference type="InterPro" id="IPR018113">
    <property type="entry name" value="PTrfase_EIIB_Cys"/>
</dbReference>
<keyword evidence="6" id="KW-0598">Phosphotransferase system</keyword>
<dbReference type="SUPFAM" id="SSF55604">
    <property type="entry name" value="Glucose permease domain IIB"/>
    <property type="match status" value="1"/>
</dbReference>
<dbReference type="GO" id="GO:0008982">
    <property type="term" value="F:protein-N(PI)-phosphohistidine-sugar phosphotransferase activity"/>
    <property type="evidence" value="ECO:0007669"/>
    <property type="project" value="InterPro"/>
</dbReference>
<evidence type="ECO:0000259" key="13">
    <source>
        <dbReference type="PROSITE" id="PS51098"/>
    </source>
</evidence>
<evidence type="ECO:0000313" key="16">
    <source>
        <dbReference type="Proteomes" id="UP000307756"/>
    </source>
</evidence>
<evidence type="ECO:0000256" key="8">
    <source>
        <dbReference type="ARBA" id="ARBA00022777"/>
    </source>
</evidence>
<keyword evidence="3" id="KW-1003">Cell membrane</keyword>
<dbReference type="InterPro" id="IPR050429">
    <property type="entry name" value="PTS_Glucose_EIICBA"/>
</dbReference>
<comment type="subcellular location">
    <subcellularLocation>
        <location evidence="1">Cell membrane</location>
        <topology evidence="1">Multi-pass membrane protein</topology>
    </subcellularLocation>
</comment>
<feature type="active site" description="Phosphocysteine intermediate; for EIIB activity" evidence="11">
    <location>
        <position position="461"/>
    </location>
</feature>
<reference evidence="15 16" key="1">
    <citation type="journal article" date="2011" name="J. Microbiol.">
        <title>Bacillus kyonggiensis sp. nov., isolated from soil of a lettuce field.</title>
        <authorList>
            <person name="Dong K."/>
            <person name="Lee S."/>
        </authorList>
    </citation>
    <scope>NUCLEOTIDE SEQUENCE [LARGE SCALE GENOMIC DNA]</scope>
    <source>
        <strain evidence="15 16">NB22</strain>
    </source>
</reference>
<evidence type="ECO:0000256" key="3">
    <source>
        <dbReference type="ARBA" id="ARBA00022475"/>
    </source>
</evidence>
<dbReference type="GO" id="GO:0016301">
    <property type="term" value="F:kinase activity"/>
    <property type="evidence" value="ECO:0007669"/>
    <property type="project" value="UniProtKB-KW"/>
</dbReference>
<accession>A0A4U1D143</accession>
<feature type="domain" description="PTS EIIC type-1" evidence="14">
    <location>
        <begin position="4"/>
        <end position="425"/>
    </location>
</feature>
<dbReference type="PROSITE" id="PS51098">
    <property type="entry name" value="PTS_EIIB_TYPE_1"/>
    <property type="match status" value="1"/>
</dbReference>
<dbReference type="InterPro" id="IPR036878">
    <property type="entry name" value="Glu_permease_IIB"/>
</dbReference>
<evidence type="ECO:0000313" key="15">
    <source>
        <dbReference type="EMBL" id="TKC14726.1"/>
    </source>
</evidence>
<dbReference type="Gene3D" id="3.30.1360.60">
    <property type="entry name" value="Glucose permease domain IIB"/>
    <property type="match status" value="1"/>
</dbReference>
<sequence length="518" mass="56300">MSKNQLFSSFQQLGKVLMTPVMILPIAGILMGIGSAFTSVSVQQAMPFLTNEFVVIILKLLKDAGSVVFDNLPVIFAISIAIGYAKKEKGVAALSAFLGFMAFNKIMSSLLISLEKLDPAALLTGQKLILGIPALDTGVFGGIIIGFVVVALHNRYYNIILPPIFSIFNGTRFIPVVSILAAIVLGVITAFIWPSFQAVLIHLSDLIKSTGAAGSFIYGFTERSLLPFGLHHFVYLPFFFTSLGGSMVIDGQTVEGSVNIYQAILASKDAMFDIDVTRFAMNGKVLFAMFGLPAAALAMYHMAKHENKKRVGTLMIASIIPCIFMGITEPIEFAFLFAAPLLFGIHAIFAGLAYLLAYVFEINIPGSSAFGGPFISFIFNGVMQGAKGSNFIWVPILGIPYFVAYYFSFRFAIKKFKLKTPGREDETVKETIDGQLSQNDLIFDIIEALGGKENIINVDACFTRLRVKVVDKTKVANLAHWKTLGANGFIMVSDGVQVIYGPKADVYKTSIREVLGVA</sequence>
<dbReference type="CDD" id="cd00212">
    <property type="entry name" value="PTS_IIB_glc"/>
    <property type="match status" value="1"/>
</dbReference>
<dbReference type="OrthoDB" id="9764327at2"/>
<feature type="transmembrane region" description="Helical" evidence="12">
    <location>
        <begin position="173"/>
        <end position="193"/>
    </location>
</feature>
<feature type="transmembrane region" description="Helical" evidence="12">
    <location>
        <begin position="285"/>
        <end position="303"/>
    </location>
</feature>
<dbReference type="InterPro" id="IPR001996">
    <property type="entry name" value="PTS_IIB_1"/>
</dbReference>
<keyword evidence="10 12" id="KW-0472">Membrane</keyword>
<comment type="caution">
    <text evidence="15">The sequence shown here is derived from an EMBL/GenBank/DDBJ whole genome shotgun (WGS) entry which is preliminary data.</text>
</comment>
<evidence type="ECO:0000256" key="7">
    <source>
        <dbReference type="ARBA" id="ARBA00022692"/>
    </source>
</evidence>
<keyword evidence="8" id="KW-0418">Kinase</keyword>
<keyword evidence="16" id="KW-1185">Reference proteome</keyword>
<dbReference type="InterPro" id="IPR013013">
    <property type="entry name" value="PTS_EIIC_1"/>
</dbReference>
<feature type="transmembrane region" description="Helical" evidence="12">
    <location>
        <begin position="199"/>
        <end position="220"/>
    </location>
</feature>
<feature type="transmembrane region" description="Helical" evidence="12">
    <location>
        <begin position="91"/>
        <end position="112"/>
    </location>
</feature>
<evidence type="ECO:0000256" key="1">
    <source>
        <dbReference type="ARBA" id="ARBA00004651"/>
    </source>
</evidence>
<evidence type="ECO:0000256" key="10">
    <source>
        <dbReference type="ARBA" id="ARBA00023136"/>
    </source>
</evidence>
<dbReference type="RefSeq" id="WP_136833451.1">
    <property type="nucleotide sequence ID" value="NZ_SWBM01000008.1"/>
</dbReference>
<dbReference type="EMBL" id="SWBM01000008">
    <property type="protein sequence ID" value="TKC14726.1"/>
    <property type="molecule type" value="Genomic_DNA"/>
</dbReference>
<evidence type="ECO:0000256" key="12">
    <source>
        <dbReference type="SAM" id="Phobius"/>
    </source>
</evidence>
<dbReference type="GO" id="GO:0009401">
    <property type="term" value="P:phosphoenolpyruvate-dependent sugar phosphotransferase system"/>
    <property type="evidence" value="ECO:0007669"/>
    <property type="project" value="UniProtKB-KW"/>
</dbReference>
<dbReference type="PANTHER" id="PTHR30009:SF12">
    <property type="entry name" value="PHOSPHOTRANSFERASE IIC COMPONENT GLVC"/>
    <property type="match status" value="1"/>
</dbReference>
<feature type="transmembrane region" description="Helical" evidence="12">
    <location>
        <begin position="310"/>
        <end position="327"/>
    </location>
</feature>
<feature type="transmembrane region" description="Helical" evidence="12">
    <location>
        <begin position="64"/>
        <end position="84"/>
    </location>
</feature>
<keyword evidence="5" id="KW-0808">Transferase</keyword>
<dbReference type="Pfam" id="PF00367">
    <property type="entry name" value="PTS_EIIB"/>
    <property type="match status" value="1"/>
</dbReference>
<evidence type="ECO:0000256" key="9">
    <source>
        <dbReference type="ARBA" id="ARBA00022989"/>
    </source>
</evidence>